<evidence type="ECO:0000313" key="2">
    <source>
        <dbReference type="Proteomes" id="UP000321798"/>
    </source>
</evidence>
<dbReference type="RefSeq" id="WP_146954779.1">
    <property type="nucleotide sequence ID" value="NZ_BAABBJ010000011.1"/>
</dbReference>
<keyword evidence="2" id="KW-1185">Reference proteome</keyword>
<dbReference type="AlphaFoldDB" id="A0A512PIH8"/>
<organism evidence="1 2">
    <name type="scientific">Cellulomonas soli</name>
    <dbReference type="NCBI Taxonomy" id="931535"/>
    <lineage>
        <taxon>Bacteria</taxon>
        <taxon>Bacillati</taxon>
        <taxon>Actinomycetota</taxon>
        <taxon>Actinomycetes</taxon>
        <taxon>Micrococcales</taxon>
        <taxon>Cellulomonadaceae</taxon>
        <taxon>Cellulomonas</taxon>
    </lineage>
</organism>
<reference evidence="1 2" key="1">
    <citation type="submission" date="2019-07" db="EMBL/GenBank/DDBJ databases">
        <title>Whole genome shotgun sequence of Cellulomonas soli NBRC 109434.</title>
        <authorList>
            <person name="Hosoyama A."/>
            <person name="Uohara A."/>
            <person name="Ohji S."/>
            <person name="Ichikawa N."/>
        </authorList>
    </citation>
    <scope>NUCLEOTIDE SEQUENCE [LARGE SCALE GENOMIC DNA]</scope>
    <source>
        <strain evidence="1 2">NBRC 109434</strain>
    </source>
</reference>
<gene>
    <name evidence="1" type="ORF">CSO01_37240</name>
</gene>
<comment type="caution">
    <text evidence="1">The sequence shown here is derived from an EMBL/GenBank/DDBJ whole genome shotgun (WGS) entry which is preliminary data.</text>
</comment>
<dbReference type="Proteomes" id="UP000321798">
    <property type="component" value="Unassembled WGS sequence"/>
</dbReference>
<evidence type="ECO:0000313" key="1">
    <source>
        <dbReference type="EMBL" id="GEP71009.1"/>
    </source>
</evidence>
<dbReference type="EMBL" id="BKAL01000021">
    <property type="protein sequence ID" value="GEP71009.1"/>
    <property type="molecule type" value="Genomic_DNA"/>
</dbReference>
<dbReference type="OrthoDB" id="3404002at2"/>
<evidence type="ECO:0008006" key="3">
    <source>
        <dbReference type="Google" id="ProtNLM"/>
    </source>
</evidence>
<accession>A0A512PIH8</accession>
<name>A0A512PIH8_9CELL</name>
<sequence length="98" mass="11156">MTTEDLDESARRQGNLRYLLNLWDPIGVADLVQDEYDCLLAPLWRRLSSGSSRADISEYLWYELEEHFGLDPAAHGVDAFANRLVALAGAWDGMTRER</sequence>
<proteinExistence type="predicted"/>
<protein>
    <recommendedName>
        <fullName evidence="3">DUF1871 domain-containing protein</fullName>
    </recommendedName>
</protein>